<dbReference type="InterPro" id="IPR004860">
    <property type="entry name" value="LAGLIDADG_dom"/>
</dbReference>
<dbReference type="Gene3D" id="3.10.28.10">
    <property type="entry name" value="Homing endonucleases"/>
    <property type="match status" value="2"/>
</dbReference>
<dbReference type="AlphaFoldDB" id="A0A2G9YJS3"/>
<sequence length="164" mass="19560">MRCKTNALLEINHSFRQCGYVEWKYNELKELVLTRPHKRFCNAGRIAYRFTTRSLPELTGIYRKFYREGKKIIPDTLKIHPLSLAVWFMDDGSKNYRAIYLNTQKFNVSEQNKLISLLKDRFSIVASMNKDKKYYRLRIAVSSVGRFLEIIRPYLLPMFCYKTP</sequence>
<dbReference type="GO" id="GO:0004519">
    <property type="term" value="F:endonuclease activity"/>
    <property type="evidence" value="ECO:0007669"/>
    <property type="project" value="InterPro"/>
</dbReference>
<comment type="caution">
    <text evidence="2">The sequence shown here is derived from an EMBL/GenBank/DDBJ whole genome shotgun (WGS) entry which is preliminary data.</text>
</comment>
<dbReference type="Proteomes" id="UP000231292">
    <property type="component" value="Unassembled WGS sequence"/>
</dbReference>
<feature type="domain" description="Homing endonuclease LAGLIDADG" evidence="1">
    <location>
        <begin position="5"/>
        <end position="147"/>
    </location>
</feature>
<dbReference type="EMBL" id="PCRK01000071">
    <property type="protein sequence ID" value="PIP19392.1"/>
    <property type="molecule type" value="Genomic_DNA"/>
</dbReference>
<protein>
    <recommendedName>
        <fullName evidence="1">Homing endonuclease LAGLIDADG domain-containing protein</fullName>
    </recommendedName>
</protein>
<dbReference type="Pfam" id="PF03161">
    <property type="entry name" value="LAGLIDADG_2"/>
    <property type="match status" value="1"/>
</dbReference>
<dbReference type="InterPro" id="IPR027434">
    <property type="entry name" value="Homing_endonucl"/>
</dbReference>
<evidence type="ECO:0000313" key="3">
    <source>
        <dbReference type="Proteomes" id="UP000231292"/>
    </source>
</evidence>
<name>A0A2G9YJS3_9BACT</name>
<proteinExistence type="predicted"/>
<gene>
    <name evidence="2" type="ORF">COX41_03170</name>
</gene>
<dbReference type="SUPFAM" id="SSF55608">
    <property type="entry name" value="Homing endonucleases"/>
    <property type="match status" value="1"/>
</dbReference>
<reference evidence="2 3" key="1">
    <citation type="submission" date="2017-09" db="EMBL/GenBank/DDBJ databases">
        <title>Depth-based differentiation of microbial function through sediment-hosted aquifers and enrichment of novel symbionts in the deep terrestrial subsurface.</title>
        <authorList>
            <person name="Probst A.J."/>
            <person name="Ladd B."/>
            <person name="Jarett J.K."/>
            <person name="Geller-Mcgrath D.E."/>
            <person name="Sieber C.M."/>
            <person name="Emerson J.B."/>
            <person name="Anantharaman K."/>
            <person name="Thomas B.C."/>
            <person name="Malmstrom R."/>
            <person name="Stieglmeier M."/>
            <person name="Klingl A."/>
            <person name="Woyke T."/>
            <person name="Ryan C.M."/>
            <person name="Banfield J.F."/>
        </authorList>
    </citation>
    <scope>NUCLEOTIDE SEQUENCE [LARGE SCALE GENOMIC DNA]</scope>
    <source>
        <strain evidence="2">CG23_combo_of_CG06-09_8_20_14_all_41_10</strain>
    </source>
</reference>
<evidence type="ECO:0000313" key="2">
    <source>
        <dbReference type="EMBL" id="PIP19392.1"/>
    </source>
</evidence>
<accession>A0A2G9YJS3</accession>
<evidence type="ECO:0000259" key="1">
    <source>
        <dbReference type="Pfam" id="PF03161"/>
    </source>
</evidence>
<organism evidence="2 3">
    <name type="scientific">Candidatus Sherwoodlollariibacterium unditelluris</name>
    <dbReference type="NCBI Taxonomy" id="1974757"/>
    <lineage>
        <taxon>Bacteria</taxon>
        <taxon>Pseudomonadati</taxon>
        <taxon>Candidatus Omnitrophota</taxon>
        <taxon>Candidatus Sherwoodlollariibacterium</taxon>
    </lineage>
</organism>